<evidence type="ECO:0000256" key="5">
    <source>
        <dbReference type="ARBA" id="ARBA00022989"/>
    </source>
</evidence>
<dbReference type="GO" id="GO:0002223">
    <property type="term" value="P:stimulatory C-type lectin receptor signaling pathway"/>
    <property type="evidence" value="ECO:0007669"/>
    <property type="project" value="TreeGrafter"/>
</dbReference>
<keyword evidence="9" id="KW-1185">Reference proteome</keyword>
<keyword evidence="3" id="KW-0430">Lectin</keyword>
<evidence type="ECO:0008006" key="10">
    <source>
        <dbReference type="Google" id="ProtNLM"/>
    </source>
</evidence>
<dbReference type="Proteomes" id="UP000694580">
    <property type="component" value="Chromosome 1"/>
</dbReference>
<dbReference type="InterPro" id="IPR016187">
    <property type="entry name" value="CTDL_fold"/>
</dbReference>
<sequence length="91" mass="10726">MHLILVLICLQKGCLLGWVFFKEKCYYVSTDEKNWENSRVECEEMGGHLLNIDNKDKLVRWRSSLSGYLLIVIFCSESRKLEFLSNVLTFM</sequence>
<dbReference type="InterPro" id="IPR016186">
    <property type="entry name" value="C-type_lectin-like/link_sf"/>
</dbReference>
<dbReference type="GO" id="GO:0030246">
    <property type="term" value="F:carbohydrate binding"/>
    <property type="evidence" value="ECO:0007669"/>
    <property type="project" value="UniProtKB-KW"/>
</dbReference>
<evidence type="ECO:0000313" key="9">
    <source>
        <dbReference type="Proteomes" id="UP000694580"/>
    </source>
</evidence>
<reference evidence="8" key="3">
    <citation type="submission" date="2025-09" db="UniProtKB">
        <authorList>
            <consortium name="Ensembl"/>
        </authorList>
    </citation>
    <scope>IDENTIFICATION</scope>
</reference>
<feature type="signal peptide" evidence="7">
    <location>
        <begin position="1"/>
        <end position="17"/>
    </location>
</feature>
<dbReference type="AlphaFoldDB" id="A0AAY3ZUW1"/>
<name>A0AAY3ZUW1_9TELE</name>
<evidence type="ECO:0000313" key="8">
    <source>
        <dbReference type="Ensembl" id="ENSDCDP00010000848.1"/>
    </source>
</evidence>
<dbReference type="GO" id="GO:0045954">
    <property type="term" value="P:positive regulation of natural killer cell mediated cytotoxicity"/>
    <property type="evidence" value="ECO:0007669"/>
    <property type="project" value="TreeGrafter"/>
</dbReference>
<dbReference type="PANTHER" id="PTHR22800:SF252">
    <property type="entry name" value="NATURAL KILLER CELLS ANTIGEN CD94"/>
    <property type="match status" value="1"/>
</dbReference>
<evidence type="ECO:0000256" key="1">
    <source>
        <dbReference type="ARBA" id="ARBA00004606"/>
    </source>
</evidence>
<dbReference type="GO" id="GO:0016020">
    <property type="term" value="C:membrane"/>
    <property type="evidence" value="ECO:0007669"/>
    <property type="project" value="UniProtKB-SubCell"/>
</dbReference>
<keyword evidence="7" id="KW-0732">Signal</keyword>
<feature type="chain" id="PRO_5044331002" description="C-type lectin domain-containing protein" evidence="7">
    <location>
        <begin position="18"/>
        <end position="91"/>
    </location>
</feature>
<reference evidence="8" key="2">
    <citation type="submission" date="2025-08" db="UniProtKB">
        <authorList>
            <consortium name="Ensembl"/>
        </authorList>
    </citation>
    <scope>IDENTIFICATION</scope>
</reference>
<evidence type="ECO:0000256" key="7">
    <source>
        <dbReference type="SAM" id="SignalP"/>
    </source>
</evidence>
<keyword evidence="6" id="KW-0472">Membrane</keyword>
<keyword evidence="5" id="KW-1133">Transmembrane helix</keyword>
<dbReference type="InterPro" id="IPR050919">
    <property type="entry name" value="NKG2/CD94_NK_receptors"/>
</dbReference>
<keyword evidence="4" id="KW-0735">Signal-anchor</keyword>
<accession>A0AAY3ZUW1</accession>
<protein>
    <recommendedName>
        <fullName evidence="10">C-type lectin domain-containing protein</fullName>
    </recommendedName>
</protein>
<dbReference type="Ensembl" id="ENSDCDT00010000884.1">
    <property type="protein sequence ID" value="ENSDCDP00010000848.1"/>
    <property type="gene ID" value="ENSDCDG00010000475.1"/>
</dbReference>
<organism evidence="8 9">
    <name type="scientific">Denticeps clupeoides</name>
    <name type="common">denticle herring</name>
    <dbReference type="NCBI Taxonomy" id="299321"/>
    <lineage>
        <taxon>Eukaryota</taxon>
        <taxon>Metazoa</taxon>
        <taxon>Chordata</taxon>
        <taxon>Craniata</taxon>
        <taxon>Vertebrata</taxon>
        <taxon>Euteleostomi</taxon>
        <taxon>Actinopterygii</taxon>
        <taxon>Neopterygii</taxon>
        <taxon>Teleostei</taxon>
        <taxon>Clupei</taxon>
        <taxon>Clupeiformes</taxon>
        <taxon>Denticipitoidei</taxon>
        <taxon>Denticipitidae</taxon>
        <taxon>Denticeps</taxon>
    </lineage>
</organism>
<reference evidence="8 9" key="1">
    <citation type="submission" date="2020-06" db="EMBL/GenBank/DDBJ databases">
        <authorList>
            <consortium name="Wellcome Sanger Institute Data Sharing"/>
        </authorList>
    </citation>
    <scope>NUCLEOTIDE SEQUENCE [LARGE SCALE GENOMIC DNA]</scope>
</reference>
<keyword evidence="2" id="KW-0812">Transmembrane</keyword>
<evidence type="ECO:0000256" key="3">
    <source>
        <dbReference type="ARBA" id="ARBA00022734"/>
    </source>
</evidence>
<comment type="subcellular location">
    <subcellularLocation>
        <location evidence="1">Membrane</location>
        <topology evidence="1">Single-pass type II membrane protein</topology>
    </subcellularLocation>
</comment>
<proteinExistence type="predicted"/>
<dbReference type="PANTHER" id="PTHR22800">
    <property type="entry name" value="C-TYPE LECTIN PROTEINS"/>
    <property type="match status" value="1"/>
</dbReference>
<evidence type="ECO:0000256" key="2">
    <source>
        <dbReference type="ARBA" id="ARBA00022692"/>
    </source>
</evidence>
<dbReference type="Gene3D" id="3.10.100.10">
    <property type="entry name" value="Mannose-Binding Protein A, subunit A"/>
    <property type="match status" value="1"/>
</dbReference>
<evidence type="ECO:0000256" key="6">
    <source>
        <dbReference type="ARBA" id="ARBA00023136"/>
    </source>
</evidence>
<dbReference type="SUPFAM" id="SSF56436">
    <property type="entry name" value="C-type lectin-like"/>
    <property type="match status" value="1"/>
</dbReference>
<evidence type="ECO:0000256" key="4">
    <source>
        <dbReference type="ARBA" id="ARBA00022968"/>
    </source>
</evidence>